<dbReference type="InterPro" id="IPR036388">
    <property type="entry name" value="WH-like_DNA-bd_sf"/>
</dbReference>
<proteinExistence type="predicted"/>
<dbReference type="Pfam" id="PF00196">
    <property type="entry name" value="GerE"/>
    <property type="match status" value="1"/>
</dbReference>
<dbReference type="GO" id="GO:0003677">
    <property type="term" value="F:DNA binding"/>
    <property type="evidence" value="ECO:0007669"/>
    <property type="project" value="InterPro"/>
</dbReference>
<dbReference type="SUPFAM" id="SSF46894">
    <property type="entry name" value="C-terminal effector domain of the bipartite response regulators"/>
    <property type="match status" value="1"/>
</dbReference>
<dbReference type="PRINTS" id="PR00038">
    <property type="entry name" value="HTHLUXR"/>
</dbReference>
<dbReference type="OrthoDB" id="341967at2"/>
<name>A0A1G9JUF9_9RHOB</name>
<dbReference type="PROSITE" id="PS00622">
    <property type="entry name" value="HTH_LUXR_1"/>
    <property type="match status" value="1"/>
</dbReference>
<feature type="region of interest" description="Disordered" evidence="3">
    <location>
        <begin position="892"/>
        <end position="916"/>
    </location>
</feature>
<accession>A0A1G9JUF9</accession>
<dbReference type="Pfam" id="PF13191">
    <property type="entry name" value="AAA_16"/>
    <property type="match status" value="1"/>
</dbReference>
<sequence length="916" mass="99626">MLLERESPLEVIRAAAARAAAGNGKVVVVEGEAGIGKTSLLRAFAAQQGTRGRILWGWCEALFVPRPLGPVHDMAASLGSQVAALLDEGAEQGRLFPALLQALQQAGGLTVLVFEDMHWADKATLDLVKYLGRRVSLLPVLLLLSVRSDEMHGDHPLSQVLGDLPGGDVARITLRPLSEASVSRLAQEAGRPVHDIYRVTQGNPFFVTELLSDGEADPRRRLPGSIRDAVWARLSRLDADERRLLEAVSITPGGIQPWLLRVVAGDEADALIDRSEARGLLRRDGQGVITFRHELAREAALERLAPSTRRSLHARIEAALSALPPARAEAMLAARVHHADGAGNGERVLELAPLAARQAARMGAHLEAAAHLATALRYVGLAAPELAAELYQDWAYEADLSLLLTSEVIEARQRAIGLWRQLGRADRVSANLRRLSRLYWRQGEGRLAEDCAEEAVRVVEPLPPGRELALAYSTRSQLHMLHYRFNEAVEWGERAIALSDSLGEIGTRVHALNNVGTALMFAGRPGGRERLQESLALSLAHELHDDAARAYTNFAEAATLERDFALADDLLAEGIAFCLRHDLDSVTQYLVGRQAQLRLDQGRFREAEAIAQGVMARDQLPMVMHLPALTVLATVRMRRGEDDAPALLDRALGEALVTGEAQRIIPVRLALAEAAWLAEDMAAAQRQLALLAGMGLDDFQPYLPEIAVWWQRCGMAEPFPSLLSDMQLPLARAAELRGDPLSAAAEWTRLGLPYEAALAGLQATNPEAAEALVAALTTLETLEARPAAALARKRAQRLGLADRLPRLRRGPYAASRQHPMGLTLHEQQVLVLIAQGIGNKEIARRMSRSPRTIEHHVSAVLGKFNATNRMELMMRLRQDPWLLPDARHLHSSDADGTGTVSLADAGKSGGSPIKNG</sequence>
<dbReference type="SMART" id="SM00421">
    <property type="entry name" value="HTH_LUXR"/>
    <property type="match status" value="1"/>
</dbReference>
<dbReference type="PANTHER" id="PTHR16305">
    <property type="entry name" value="TESTICULAR SOLUBLE ADENYLYL CYCLASE"/>
    <property type="match status" value="1"/>
</dbReference>
<dbReference type="SUPFAM" id="SSF52540">
    <property type="entry name" value="P-loop containing nucleoside triphosphate hydrolases"/>
    <property type="match status" value="1"/>
</dbReference>
<dbReference type="Proteomes" id="UP000199555">
    <property type="component" value="Unassembled WGS sequence"/>
</dbReference>
<dbReference type="InterPro" id="IPR041664">
    <property type="entry name" value="AAA_16"/>
</dbReference>
<feature type="domain" description="HTH luxR-type" evidence="4">
    <location>
        <begin position="815"/>
        <end position="880"/>
    </location>
</feature>
<evidence type="ECO:0000259" key="4">
    <source>
        <dbReference type="PROSITE" id="PS50043"/>
    </source>
</evidence>
<dbReference type="PROSITE" id="PS50043">
    <property type="entry name" value="HTH_LUXR_2"/>
    <property type="match status" value="1"/>
</dbReference>
<dbReference type="InterPro" id="IPR027417">
    <property type="entry name" value="P-loop_NTPase"/>
</dbReference>
<dbReference type="GO" id="GO:0005524">
    <property type="term" value="F:ATP binding"/>
    <property type="evidence" value="ECO:0007669"/>
    <property type="project" value="UniProtKB-KW"/>
</dbReference>
<evidence type="ECO:0000256" key="1">
    <source>
        <dbReference type="ARBA" id="ARBA00022741"/>
    </source>
</evidence>
<dbReference type="Gene3D" id="1.10.10.10">
    <property type="entry name" value="Winged helix-like DNA-binding domain superfamily/Winged helix DNA-binding domain"/>
    <property type="match status" value="1"/>
</dbReference>
<keyword evidence="6" id="KW-1185">Reference proteome</keyword>
<dbReference type="AlphaFoldDB" id="A0A1G9JUF9"/>
<dbReference type="GO" id="GO:0006355">
    <property type="term" value="P:regulation of DNA-templated transcription"/>
    <property type="evidence" value="ECO:0007669"/>
    <property type="project" value="InterPro"/>
</dbReference>
<evidence type="ECO:0000313" key="5">
    <source>
        <dbReference type="EMBL" id="SDL41159.1"/>
    </source>
</evidence>
<gene>
    <name evidence="5" type="ORF">SAMN04487971_11053</name>
</gene>
<dbReference type="SUPFAM" id="SSF48452">
    <property type="entry name" value="TPR-like"/>
    <property type="match status" value="1"/>
</dbReference>
<dbReference type="InterPro" id="IPR016032">
    <property type="entry name" value="Sig_transdc_resp-reg_C-effctor"/>
</dbReference>
<reference evidence="6" key="1">
    <citation type="submission" date="2016-10" db="EMBL/GenBank/DDBJ databases">
        <authorList>
            <person name="Varghese N."/>
            <person name="Submissions S."/>
        </authorList>
    </citation>
    <scope>NUCLEOTIDE SEQUENCE [LARGE SCALE GENOMIC DNA]</scope>
    <source>
        <strain evidence="6">CGMCC 1.7655</strain>
    </source>
</reference>
<dbReference type="InterPro" id="IPR011990">
    <property type="entry name" value="TPR-like_helical_dom_sf"/>
</dbReference>
<dbReference type="GO" id="GO:0005737">
    <property type="term" value="C:cytoplasm"/>
    <property type="evidence" value="ECO:0007669"/>
    <property type="project" value="TreeGrafter"/>
</dbReference>
<evidence type="ECO:0000256" key="3">
    <source>
        <dbReference type="SAM" id="MobiDB-lite"/>
    </source>
</evidence>
<dbReference type="EMBL" id="FNGE01000010">
    <property type="protein sequence ID" value="SDL41159.1"/>
    <property type="molecule type" value="Genomic_DNA"/>
</dbReference>
<evidence type="ECO:0000313" key="6">
    <source>
        <dbReference type="Proteomes" id="UP000199555"/>
    </source>
</evidence>
<dbReference type="InterPro" id="IPR000792">
    <property type="entry name" value="Tscrpt_reg_LuxR_C"/>
</dbReference>
<keyword evidence="1" id="KW-0547">Nucleotide-binding</keyword>
<dbReference type="GO" id="GO:0004016">
    <property type="term" value="F:adenylate cyclase activity"/>
    <property type="evidence" value="ECO:0007669"/>
    <property type="project" value="TreeGrafter"/>
</dbReference>
<dbReference type="CDD" id="cd06170">
    <property type="entry name" value="LuxR_C_like"/>
    <property type="match status" value="1"/>
</dbReference>
<dbReference type="Gene3D" id="1.25.40.10">
    <property type="entry name" value="Tetratricopeptide repeat domain"/>
    <property type="match status" value="1"/>
</dbReference>
<organism evidence="5 6">
    <name type="scientific">Paracoccus chinensis</name>
    <dbReference type="NCBI Taxonomy" id="525640"/>
    <lineage>
        <taxon>Bacteria</taxon>
        <taxon>Pseudomonadati</taxon>
        <taxon>Pseudomonadota</taxon>
        <taxon>Alphaproteobacteria</taxon>
        <taxon>Rhodobacterales</taxon>
        <taxon>Paracoccaceae</taxon>
        <taxon>Paracoccus</taxon>
    </lineage>
</organism>
<evidence type="ECO:0000256" key="2">
    <source>
        <dbReference type="ARBA" id="ARBA00022840"/>
    </source>
</evidence>
<dbReference type="PANTHER" id="PTHR16305:SF35">
    <property type="entry name" value="TRANSCRIPTIONAL ACTIVATOR DOMAIN"/>
    <property type="match status" value="1"/>
</dbReference>
<dbReference type="STRING" id="525640.SAMN04487971_11053"/>
<dbReference type="RefSeq" id="WP_090756227.1">
    <property type="nucleotide sequence ID" value="NZ_FNGE01000010.1"/>
</dbReference>
<keyword evidence="2" id="KW-0067">ATP-binding</keyword>
<protein>
    <submittedName>
        <fullName evidence="5">Regulatory protein, luxR family</fullName>
    </submittedName>
</protein>